<accession>A0A9P5TTH4</accession>
<protein>
    <submittedName>
        <fullName evidence="1">Uncharacterized protein</fullName>
    </submittedName>
</protein>
<dbReference type="AlphaFoldDB" id="A0A9P5TTH4"/>
<gene>
    <name evidence="1" type="ORF">CPB84DRAFT_1763400</name>
</gene>
<sequence length="415" mass="47095">MARQSITLPPEIHDIIIGVLAEEGDITTLKAAALTCKNILPTCRSHIFATLHLVPPPRLDVNGMRNTVADSFPRRLENLRLAFKSNPDLAIYVRELHYMVRTSDDRQQSLHSLLQNLTRVKLLVLQGTIHDAGPYQLPGTVDWPNLSPSLHTALKSIIHSSCFSELCLYHVSDFPVDILAGCINLSRLTVDSSDFQDARRASDNDDRVCLSSLTFMDYSSRAIRSLMDTPIIDFTQLTALNSFDKTANMVVTSLLDRSKSLKSFTCTVWDSFNHPFRDILKPHTLYTLSSFSAVILIPPWLGTVELDPLYDLSHEFDKWAENNVLEHIKVKIDVSQDVDLPTGTNAWAGLKPLVIRSRFPKLRTVSLKINLLWDQSSSQDIKNKLEQHQREVFQELYESDEVVFQFSVEIFRNYG</sequence>
<keyword evidence="2" id="KW-1185">Reference proteome</keyword>
<reference evidence="1" key="1">
    <citation type="submission" date="2020-11" db="EMBL/GenBank/DDBJ databases">
        <authorList>
            <consortium name="DOE Joint Genome Institute"/>
            <person name="Ahrendt S."/>
            <person name="Riley R."/>
            <person name="Andreopoulos W."/>
            <person name="LaButti K."/>
            <person name="Pangilinan J."/>
            <person name="Ruiz-duenas F.J."/>
            <person name="Barrasa J.M."/>
            <person name="Sanchez-Garcia M."/>
            <person name="Camarero S."/>
            <person name="Miyauchi S."/>
            <person name="Serrano A."/>
            <person name="Linde D."/>
            <person name="Babiker R."/>
            <person name="Drula E."/>
            <person name="Ayuso-Fernandez I."/>
            <person name="Pacheco R."/>
            <person name="Padilla G."/>
            <person name="Ferreira P."/>
            <person name="Barriuso J."/>
            <person name="Kellner H."/>
            <person name="Castanera R."/>
            <person name="Alfaro M."/>
            <person name="Ramirez L."/>
            <person name="Pisabarro A.G."/>
            <person name="Kuo A."/>
            <person name="Tritt A."/>
            <person name="Lipzen A."/>
            <person name="He G."/>
            <person name="Yan M."/>
            <person name="Ng V."/>
            <person name="Cullen D."/>
            <person name="Martin F."/>
            <person name="Rosso M.-N."/>
            <person name="Henrissat B."/>
            <person name="Hibbett D."/>
            <person name="Martinez A.T."/>
            <person name="Grigoriev I.V."/>
        </authorList>
    </citation>
    <scope>NUCLEOTIDE SEQUENCE</scope>
    <source>
        <strain evidence="1">AH 44721</strain>
    </source>
</reference>
<dbReference type="EMBL" id="JADNYJ010000005">
    <property type="protein sequence ID" value="KAF8911133.1"/>
    <property type="molecule type" value="Genomic_DNA"/>
</dbReference>
<evidence type="ECO:0000313" key="1">
    <source>
        <dbReference type="EMBL" id="KAF8911133.1"/>
    </source>
</evidence>
<name>A0A9P5TTH4_GYMJU</name>
<organism evidence="1 2">
    <name type="scientific">Gymnopilus junonius</name>
    <name type="common">Spectacular rustgill mushroom</name>
    <name type="synonym">Gymnopilus spectabilis subsp. junonius</name>
    <dbReference type="NCBI Taxonomy" id="109634"/>
    <lineage>
        <taxon>Eukaryota</taxon>
        <taxon>Fungi</taxon>
        <taxon>Dikarya</taxon>
        <taxon>Basidiomycota</taxon>
        <taxon>Agaricomycotina</taxon>
        <taxon>Agaricomycetes</taxon>
        <taxon>Agaricomycetidae</taxon>
        <taxon>Agaricales</taxon>
        <taxon>Agaricineae</taxon>
        <taxon>Hymenogastraceae</taxon>
        <taxon>Gymnopilus</taxon>
    </lineage>
</organism>
<evidence type="ECO:0000313" key="2">
    <source>
        <dbReference type="Proteomes" id="UP000724874"/>
    </source>
</evidence>
<dbReference type="Proteomes" id="UP000724874">
    <property type="component" value="Unassembled WGS sequence"/>
</dbReference>
<proteinExistence type="predicted"/>
<dbReference type="OrthoDB" id="2745898at2759"/>
<comment type="caution">
    <text evidence="1">The sequence shown here is derived from an EMBL/GenBank/DDBJ whole genome shotgun (WGS) entry which is preliminary data.</text>
</comment>